<gene>
    <name evidence="3" type="ORF">MAMMFC1_02745</name>
</gene>
<evidence type="ECO:0000313" key="3">
    <source>
        <dbReference type="EMBL" id="BBB92060.1"/>
    </source>
</evidence>
<name>A0A348ALW2_9FIRM</name>
<keyword evidence="1" id="KW-0051">Antiviral defense</keyword>
<evidence type="ECO:0000259" key="2">
    <source>
        <dbReference type="Pfam" id="PF03787"/>
    </source>
</evidence>
<dbReference type="InterPro" id="IPR005537">
    <property type="entry name" value="RAMP_III_fam"/>
</dbReference>
<dbReference type="AlphaFoldDB" id="A0A348ALW2"/>
<protein>
    <recommendedName>
        <fullName evidence="2">CRISPR type III-associated protein domain-containing protein</fullName>
    </recommendedName>
</protein>
<dbReference type="Pfam" id="PF03787">
    <property type="entry name" value="RAMPs"/>
    <property type="match status" value="1"/>
</dbReference>
<proteinExistence type="predicted"/>
<dbReference type="Proteomes" id="UP000276437">
    <property type="component" value="Chromosome"/>
</dbReference>
<feature type="domain" description="CRISPR type III-associated protein" evidence="2">
    <location>
        <begin position="8"/>
        <end position="166"/>
    </location>
</feature>
<evidence type="ECO:0000313" key="4">
    <source>
        <dbReference type="Proteomes" id="UP000276437"/>
    </source>
</evidence>
<keyword evidence="4" id="KW-1185">Reference proteome</keyword>
<dbReference type="EMBL" id="AP018449">
    <property type="protein sequence ID" value="BBB92060.1"/>
    <property type="molecule type" value="Genomic_DNA"/>
</dbReference>
<accession>A0A348ALW2</accession>
<dbReference type="InterPro" id="IPR007522">
    <property type="entry name" value="CRISPR-assoc_prot_TM1795"/>
</dbReference>
<evidence type="ECO:0000256" key="1">
    <source>
        <dbReference type="ARBA" id="ARBA00023118"/>
    </source>
</evidence>
<dbReference type="NCBIfam" id="TIGR01894">
    <property type="entry name" value="cas_TM1795_cmr1"/>
    <property type="match status" value="1"/>
</dbReference>
<dbReference type="OrthoDB" id="190500at2"/>
<sequence length="311" mass="35305">MQRILINCNVLTPMFITGVDGRTPELRPASLKGVLRFWWRAVQLEEETKELCQRESSLFGGATQETGRSKIFLQISSPSGLNTNPYPPLPHHTGRTGCKPCLDKDIYECKKNSKIPAIDLNQNFCILLKYIDLPEYFSTDQLISLCKLIAALSGLGKRSRRGFGSFTVTAIAGIPVSPFITIEDIYKWLQDLAPEKYKLDNDIIRLTAECWAKYPFIEEIQIGREYDSVDNLAKTIGMASHDWDSDYTGFNRRQDPNDRKQKLQRMASPIHVSIIKSQQGFRPVITSLHTEFPPGWKSNDPMSEEFKGAIL</sequence>
<organism evidence="3 4">
    <name type="scientific">Methylomusa anaerophila</name>
    <dbReference type="NCBI Taxonomy" id="1930071"/>
    <lineage>
        <taxon>Bacteria</taxon>
        <taxon>Bacillati</taxon>
        <taxon>Bacillota</taxon>
        <taxon>Negativicutes</taxon>
        <taxon>Selenomonadales</taxon>
        <taxon>Sporomusaceae</taxon>
        <taxon>Methylomusa</taxon>
    </lineage>
</organism>
<dbReference type="KEGG" id="mana:MAMMFC1_02745"/>
<dbReference type="RefSeq" id="WP_126309003.1">
    <property type="nucleotide sequence ID" value="NZ_AP018449.1"/>
</dbReference>
<dbReference type="GO" id="GO:0051607">
    <property type="term" value="P:defense response to virus"/>
    <property type="evidence" value="ECO:0007669"/>
    <property type="project" value="UniProtKB-KW"/>
</dbReference>
<reference evidence="3 4" key="1">
    <citation type="journal article" date="2018" name="Int. J. Syst. Evol. Microbiol.">
        <title>Methylomusa anaerophila gen. nov., sp. nov., an anaerobic methanol-utilizing bacterium isolated from a microbial fuel cell.</title>
        <authorList>
            <person name="Amano N."/>
            <person name="Yamamuro A."/>
            <person name="Miyahara M."/>
            <person name="Kouzuma A."/>
            <person name="Abe T."/>
            <person name="Watanabe K."/>
        </authorList>
    </citation>
    <scope>NUCLEOTIDE SEQUENCE [LARGE SCALE GENOMIC DNA]</scope>
    <source>
        <strain evidence="3 4">MMFC1</strain>
    </source>
</reference>